<dbReference type="InterPro" id="IPR036388">
    <property type="entry name" value="WH-like_DNA-bd_sf"/>
</dbReference>
<sequence>MGGLKFEEDGFKVTYGAERETLLAKEFALLRFLYDHRNQVFTREQLLDHVWPLEYPVERTVDDHVYRLRKKLSRWSWLSIRTVRGLGYKLVLKQSEKRLQPSLNDPQMHEAVHTLLRRYHLLGQGTSLLALAAQEEQLGFELSPWYRMYARFVQADIAWFLEEEDIPAAEILFWCLLLYWATGPVTPYTVQQCERALATGALPPPHARELRLLSILEAHIENGEPERAAALLPETRNSVEKEGLDGFVLPVAILEVYLYLSAGQPSKVREQFERVEAMLEEMPYLRERGRYTIFKGLWYLCEGNAKEAEKLMDEGMDILHTAGQELMKIKAVCQIIRYLELHCPHERLEHKYKRIYERLDRENRLSVLRPKLASWLEHALDTV</sequence>
<evidence type="ECO:0000259" key="5">
    <source>
        <dbReference type="PROSITE" id="PS51755"/>
    </source>
</evidence>
<dbReference type="Proteomes" id="UP001580407">
    <property type="component" value="Unassembled WGS sequence"/>
</dbReference>
<evidence type="ECO:0000256" key="1">
    <source>
        <dbReference type="ARBA" id="ARBA00023015"/>
    </source>
</evidence>
<gene>
    <name evidence="6" type="ORF">ACE3NQ_13730</name>
</gene>
<comment type="caution">
    <text evidence="6">The sequence shown here is derived from an EMBL/GenBank/DDBJ whole genome shotgun (WGS) entry which is preliminary data.</text>
</comment>
<protein>
    <submittedName>
        <fullName evidence="6">Winged helix-turn-helix domain-containing protein</fullName>
    </submittedName>
</protein>
<evidence type="ECO:0000256" key="3">
    <source>
        <dbReference type="ARBA" id="ARBA00023163"/>
    </source>
</evidence>
<proteinExistence type="predicted"/>
<feature type="domain" description="OmpR/PhoB-type" evidence="5">
    <location>
        <begin position="1"/>
        <end position="92"/>
    </location>
</feature>
<evidence type="ECO:0000313" key="7">
    <source>
        <dbReference type="Proteomes" id="UP001580407"/>
    </source>
</evidence>
<keyword evidence="2 4" id="KW-0238">DNA-binding</keyword>
<dbReference type="Pfam" id="PF00486">
    <property type="entry name" value="Trans_reg_C"/>
    <property type="match status" value="1"/>
</dbReference>
<dbReference type="PROSITE" id="PS51755">
    <property type="entry name" value="OMPR_PHOB"/>
    <property type="match status" value="1"/>
</dbReference>
<feature type="DNA-binding region" description="OmpR/PhoB-type" evidence="4">
    <location>
        <begin position="1"/>
        <end position="92"/>
    </location>
</feature>
<keyword evidence="7" id="KW-1185">Reference proteome</keyword>
<keyword evidence="1" id="KW-0805">Transcription regulation</keyword>
<accession>A0ABV5B8F6</accession>
<name>A0ABV5B8F6_9BACL</name>
<dbReference type="Gene3D" id="1.10.10.10">
    <property type="entry name" value="Winged helix-like DNA-binding domain superfamily/Winged helix DNA-binding domain"/>
    <property type="match status" value="1"/>
</dbReference>
<dbReference type="SMART" id="SM00862">
    <property type="entry name" value="Trans_reg_C"/>
    <property type="match status" value="1"/>
</dbReference>
<dbReference type="CDD" id="cd00383">
    <property type="entry name" value="trans_reg_C"/>
    <property type="match status" value="1"/>
</dbReference>
<organism evidence="6 7">
    <name type="scientific">Paenibacillus terreus</name>
    <dbReference type="NCBI Taxonomy" id="1387834"/>
    <lineage>
        <taxon>Bacteria</taxon>
        <taxon>Bacillati</taxon>
        <taxon>Bacillota</taxon>
        <taxon>Bacilli</taxon>
        <taxon>Bacillales</taxon>
        <taxon>Paenibacillaceae</taxon>
        <taxon>Paenibacillus</taxon>
    </lineage>
</organism>
<dbReference type="RefSeq" id="WP_375525746.1">
    <property type="nucleotide sequence ID" value="NZ_JBHILM010000014.1"/>
</dbReference>
<evidence type="ECO:0000313" key="6">
    <source>
        <dbReference type="EMBL" id="MFB5681978.1"/>
    </source>
</evidence>
<reference evidence="6 7" key="1">
    <citation type="submission" date="2024-09" db="EMBL/GenBank/DDBJ databases">
        <authorList>
            <person name="Ruan L."/>
        </authorList>
    </citation>
    <scope>NUCLEOTIDE SEQUENCE [LARGE SCALE GENOMIC DNA]</scope>
    <source>
        <strain evidence="6 7">D33</strain>
    </source>
</reference>
<keyword evidence="3" id="KW-0804">Transcription</keyword>
<dbReference type="InterPro" id="IPR001867">
    <property type="entry name" value="OmpR/PhoB-type_DNA-bd"/>
</dbReference>
<evidence type="ECO:0000256" key="4">
    <source>
        <dbReference type="PROSITE-ProRule" id="PRU01091"/>
    </source>
</evidence>
<dbReference type="InterPro" id="IPR016032">
    <property type="entry name" value="Sig_transdc_resp-reg_C-effctor"/>
</dbReference>
<evidence type="ECO:0000256" key="2">
    <source>
        <dbReference type="ARBA" id="ARBA00023125"/>
    </source>
</evidence>
<dbReference type="EMBL" id="JBHILM010000014">
    <property type="protein sequence ID" value="MFB5681978.1"/>
    <property type="molecule type" value="Genomic_DNA"/>
</dbReference>
<dbReference type="SUPFAM" id="SSF46894">
    <property type="entry name" value="C-terminal effector domain of the bipartite response regulators"/>
    <property type="match status" value="1"/>
</dbReference>